<dbReference type="PANTHER" id="PTHR31460:SF3">
    <property type="entry name" value="MESOCENTIN"/>
    <property type="match status" value="1"/>
</dbReference>
<dbReference type="AlphaFoldDB" id="A0A1Q8CG42"/>
<dbReference type="EMBL" id="MSIE01000058">
    <property type="protein sequence ID" value="OLF13292.1"/>
    <property type="molecule type" value="Genomic_DNA"/>
</dbReference>
<dbReference type="PANTHER" id="PTHR31460">
    <property type="match status" value="1"/>
</dbReference>
<dbReference type="InterPro" id="IPR011042">
    <property type="entry name" value="6-blade_b-propeller_TolB-like"/>
</dbReference>
<sequence length="299" mass="30778">MAAAAPAATGVAQATHGHLPPVLTPAAVNQFPEGVAWDPTRQALLVGSVTMPPVISAVGRDGVARTVVTDPGVPAFLGLKVDARRGRIVAVYGVPGFPAPTGLGIYDLATGERERLVDLGGENHAPNDVALDDRGNAYVTDPSAGAVYRVDLAGQVTTVASDPRLGPAPGANGIAWHPDGYLLVVNHTTGRLYRLAGGRVSEVWMPEPLVGADGIGLRRDGTLVVVTNTILGLPGSTVEVHELAVVAGGRVALPLRATPWPDPAPTTVAVTPHGDYVLDGHLDVLFSGGTATDFVLRRV</sequence>
<proteinExistence type="predicted"/>
<dbReference type="InterPro" id="IPR053224">
    <property type="entry name" value="Sensory_adhesion_molecule"/>
</dbReference>
<accession>A0A1Q8CG42</accession>
<dbReference type="Pfam" id="PF08450">
    <property type="entry name" value="SGL"/>
    <property type="match status" value="1"/>
</dbReference>
<protein>
    <recommendedName>
        <fullName evidence="1">SMP-30/Gluconolactonase/LRE-like region domain-containing protein</fullName>
    </recommendedName>
</protein>
<dbReference type="SUPFAM" id="SSF63829">
    <property type="entry name" value="Calcium-dependent phosphotriesterase"/>
    <property type="match status" value="1"/>
</dbReference>
<keyword evidence="3" id="KW-1185">Reference proteome</keyword>
<evidence type="ECO:0000313" key="2">
    <source>
        <dbReference type="EMBL" id="OLF13292.1"/>
    </source>
</evidence>
<dbReference type="STRING" id="1912961.BU204_28060"/>
<dbReference type="Gene3D" id="2.120.10.30">
    <property type="entry name" value="TolB, C-terminal domain"/>
    <property type="match status" value="1"/>
</dbReference>
<comment type="caution">
    <text evidence="2">The sequence shown here is derived from an EMBL/GenBank/DDBJ whole genome shotgun (WGS) entry which is preliminary data.</text>
</comment>
<gene>
    <name evidence="2" type="ORF">BU204_28060</name>
</gene>
<dbReference type="InterPro" id="IPR013658">
    <property type="entry name" value="SGL"/>
</dbReference>
<organism evidence="2 3">
    <name type="scientific">Actinophytocola xanthii</name>
    <dbReference type="NCBI Taxonomy" id="1912961"/>
    <lineage>
        <taxon>Bacteria</taxon>
        <taxon>Bacillati</taxon>
        <taxon>Actinomycetota</taxon>
        <taxon>Actinomycetes</taxon>
        <taxon>Pseudonocardiales</taxon>
        <taxon>Pseudonocardiaceae</taxon>
    </lineage>
</organism>
<feature type="domain" description="SMP-30/Gluconolactonase/LRE-like region" evidence="1">
    <location>
        <begin position="31"/>
        <end position="189"/>
    </location>
</feature>
<name>A0A1Q8CG42_9PSEU</name>
<dbReference type="Proteomes" id="UP000185596">
    <property type="component" value="Unassembled WGS sequence"/>
</dbReference>
<reference evidence="2 3" key="1">
    <citation type="submission" date="2016-12" db="EMBL/GenBank/DDBJ databases">
        <title>The draft genome sequence of Actinophytocola sp. 11-183.</title>
        <authorList>
            <person name="Wang W."/>
            <person name="Yuan L."/>
        </authorList>
    </citation>
    <scope>NUCLEOTIDE SEQUENCE [LARGE SCALE GENOMIC DNA]</scope>
    <source>
        <strain evidence="2 3">11-183</strain>
    </source>
</reference>
<evidence type="ECO:0000259" key="1">
    <source>
        <dbReference type="Pfam" id="PF08450"/>
    </source>
</evidence>
<evidence type="ECO:0000313" key="3">
    <source>
        <dbReference type="Proteomes" id="UP000185596"/>
    </source>
</evidence>